<evidence type="ECO:0000313" key="1">
    <source>
        <dbReference type="EMBL" id="SDM69353.1"/>
    </source>
</evidence>
<protein>
    <submittedName>
        <fullName evidence="1">Uncharacterized protein</fullName>
    </submittedName>
</protein>
<dbReference type="InterPro" id="IPR012334">
    <property type="entry name" value="Pectin_lyas_fold"/>
</dbReference>
<dbReference type="Proteomes" id="UP000198510">
    <property type="component" value="Unassembled WGS sequence"/>
</dbReference>
<dbReference type="STRING" id="1075417.SAMN05421823_11974"/>
<keyword evidence="2" id="KW-1185">Reference proteome</keyword>
<gene>
    <name evidence="1" type="ORF">SAMN05421823_11974</name>
</gene>
<dbReference type="Gene3D" id="2.160.20.10">
    <property type="entry name" value="Single-stranded right-handed beta-helix, Pectin lyase-like"/>
    <property type="match status" value="1"/>
</dbReference>
<dbReference type="AlphaFoldDB" id="A0A1G9VBA0"/>
<name>A0A1G9VBA0_9BACT</name>
<reference evidence="1 2" key="1">
    <citation type="submission" date="2016-10" db="EMBL/GenBank/DDBJ databases">
        <authorList>
            <person name="de Groot N.N."/>
        </authorList>
    </citation>
    <scope>NUCLEOTIDE SEQUENCE [LARGE SCALE GENOMIC DNA]</scope>
    <source>
        <strain evidence="1 2">DSM 25186</strain>
    </source>
</reference>
<sequence length="570" mass="63096">MANNFKQIGNLFVAPCGNDSFAGSANYPFRTMQKAFTVMSDAAQIVVLGTGAQYGSFNSPNVGSATWTYKGDGKVGIQATVQETMLYSGPNYNKARFEGLRLINFAQTQPSNYRLTMWFVDCEVLKLTGGYWNFLNINNFNEGFYFTNSLVRQVFIGGNILQMVRCTFHRMSWTVVTGNSNSIGYANNTSFRENIYSACLIEINSTTRPIWFNFCHFDEDTFFINTPASADTFNLDGSATGGLIVGQYYRTTANVGIAKPISNIFLYSGEDMTGKSGQVQRAFKSNTVEAQYPNCRTIQCTQGGTADSIFNDANQLDYTLHVNSAARFSSENGGYVGCRQVAHSFTQQGQFTLGPKTTWNGGVELVNQDVASGDDIVTEIRDLGENVPIGAIQCGGDENMYEGQFFDADADLQPLAGLGGVLEKVAYTDAAAVALESGEIYHIVGYASVRLAIDTNAANDRLLTEGQNFSARAGEKIIEVADSVAPQKQIGKVIFKPNIRTIWIRWSMTSPEHLTTRRWYKIELNRIPYWDSVVTDMEDGYNAANQRPIIARFLQMKPVITARFERVRSL</sequence>
<organism evidence="1 2">
    <name type="scientific">Catalinimonas alkaloidigena</name>
    <dbReference type="NCBI Taxonomy" id="1075417"/>
    <lineage>
        <taxon>Bacteria</taxon>
        <taxon>Pseudomonadati</taxon>
        <taxon>Bacteroidota</taxon>
        <taxon>Cytophagia</taxon>
        <taxon>Cytophagales</taxon>
        <taxon>Catalimonadaceae</taxon>
        <taxon>Catalinimonas</taxon>
    </lineage>
</organism>
<accession>A0A1G9VBA0</accession>
<evidence type="ECO:0000313" key="2">
    <source>
        <dbReference type="Proteomes" id="UP000198510"/>
    </source>
</evidence>
<dbReference type="EMBL" id="FNFO01000019">
    <property type="protein sequence ID" value="SDM69353.1"/>
    <property type="molecule type" value="Genomic_DNA"/>
</dbReference>
<proteinExistence type="predicted"/>